<dbReference type="InterPro" id="IPR002298">
    <property type="entry name" value="DNA_polymerase_A"/>
</dbReference>
<name>A0A0F9SB77_9ZZZZ</name>
<dbReference type="InterPro" id="IPR043502">
    <property type="entry name" value="DNA/RNA_pol_sf"/>
</dbReference>
<dbReference type="Gene3D" id="1.10.150.20">
    <property type="entry name" value="5' to 3' exonuclease, C-terminal subdomain"/>
    <property type="match status" value="1"/>
</dbReference>
<organism evidence="2">
    <name type="scientific">marine sediment metagenome</name>
    <dbReference type="NCBI Taxonomy" id="412755"/>
    <lineage>
        <taxon>unclassified sequences</taxon>
        <taxon>metagenomes</taxon>
        <taxon>ecological metagenomes</taxon>
    </lineage>
</organism>
<dbReference type="AlphaFoldDB" id="A0A0F9SB77"/>
<gene>
    <name evidence="2" type="ORF">LCGC14_0474400</name>
</gene>
<dbReference type="PRINTS" id="PR00868">
    <property type="entry name" value="DNAPOLI"/>
</dbReference>
<dbReference type="Pfam" id="PF00476">
    <property type="entry name" value="DNA_pol_A"/>
    <property type="match status" value="1"/>
</dbReference>
<dbReference type="GO" id="GO:0003887">
    <property type="term" value="F:DNA-directed DNA polymerase activity"/>
    <property type="evidence" value="ECO:0007669"/>
    <property type="project" value="InterPro"/>
</dbReference>
<protein>
    <recommendedName>
        <fullName evidence="1">DNA-directed DNA polymerase family A palm domain-containing protein</fullName>
    </recommendedName>
</protein>
<feature type="domain" description="DNA-directed DNA polymerase family A palm" evidence="1">
    <location>
        <begin position="113"/>
        <end position="335"/>
    </location>
</feature>
<reference evidence="2" key="1">
    <citation type="journal article" date="2015" name="Nature">
        <title>Complex archaea that bridge the gap between prokaryotes and eukaryotes.</title>
        <authorList>
            <person name="Spang A."/>
            <person name="Saw J.H."/>
            <person name="Jorgensen S.L."/>
            <person name="Zaremba-Niedzwiedzka K."/>
            <person name="Martijn J."/>
            <person name="Lind A.E."/>
            <person name="van Eijk R."/>
            <person name="Schleper C."/>
            <person name="Guy L."/>
            <person name="Ettema T.J."/>
        </authorList>
    </citation>
    <scope>NUCLEOTIDE SEQUENCE</scope>
</reference>
<evidence type="ECO:0000259" key="1">
    <source>
        <dbReference type="SMART" id="SM00482"/>
    </source>
</evidence>
<comment type="caution">
    <text evidence="2">The sequence shown here is derived from an EMBL/GenBank/DDBJ whole genome shotgun (WGS) entry which is preliminary data.</text>
</comment>
<dbReference type="InterPro" id="IPR001098">
    <property type="entry name" value="DNA-dir_DNA_pol_A_palm_dom"/>
</dbReference>
<proteinExistence type="predicted"/>
<dbReference type="Gene3D" id="3.30.70.370">
    <property type="match status" value="1"/>
</dbReference>
<evidence type="ECO:0000313" key="2">
    <source>
        <dbReference type="EMBL" id="KKN66150.1"/>
    </source>
</evidence>
<sequence>MKLTHSNRSTRADILRELDKKLTLRDLESDYLNLRLRYQEASQCLTQYMPHFAGCAKCQRFPWDHNGKGMRHEYKQTERVYPSLLPTQSSGRWSVARPPLVTCSHPYMDPPTKLQSLVVGPDPDHAWIAWDYDSIEAKIVACYADDEADLYHFEKGHDIHMITSCNMLEDPLPPNLSNPHTSPECAEWRAARNWQGKDDKRRGLAKVRYCVLYGRDHKAAEDSAYAAQWVKQGGNREELVEAARLFLLSKPGLVACKKKWWAIVAARCEARTEFGRRRRLFGDAWQRSKEGWNHMVQGWVSDALNMALLDVLEDERYHFVYPKHDAAIIDVPTYCLDEANREHTLGKFKDIVERTWTINKHEFKSTCGWSIRWPNGEKENL</sequence>
<dbReference type="EMBL" id="LAZR01000509">
    <property type="protein sequence ID" value="KKN66150.1"/>
    <property type="molecule type" value="Genomic_DNA"/>
</dbReference>
<dbReference type="SUPFAM" id="SSF56672">
    <property type="entry name" value="DNA/RNA polymerases"/>
    <property type="match status" value="1"/>
</dbReference>
<dbReference type="GO" id="GO:0003677">
    <property type="term" value="F:DNA binding"/>
    <property type="evidence" value="ECO:0007669"/>
    <property type="project" value="InterPro"/>
</dbReference>
<dbReference type="GO" id="GO:0006261">
    <property type="term" value="P:DNA-templated DNA replication"/>
    <property type="evidence" value="ECO:0007669"/>
    <property type="project" value="InterPro"/>
</dbReference>
<accession>A0A0F9SB77</accession>
<dbReference type="SMART" id="SM00482">
    <property type="entry name" value="POLAc"/>
    <property type="match status" value="1"/>
</dbReference>